<dbReference type="EMBL" id="GL732799">
    <property type="protein sequence ID" value="EFX64712.1"/>
    <property type="molecule type" value="Genomic_DNA"/>
</dbReference>
<dbReference type="AlphaFoldDB" id="E9HU72"/>
<dbReference type="KEGG" id="dpx:DAPPUDRAFT_333917"/>
<gene>
    <name evidence="1" type="ORF">DAPPUDRAFT_333917</name>
</gene>
<accession>E9HU72</accession>
<evidence type="ECO:0000313" key="1">
    <source>
        <dbReference type="EMBL" id="EFX64712.1"/>
    </source>
</evidence>
<dbReference type="HOGENOM" id="CLU_1887819_0_0_1"/>
<keyword evidence="2" id="KW-1185">Reference proteome</keyword>
<dbReference type="PhylomeDB" id="E9HU72"/>
<protein>
    <submittedName>
        <fullName evidence="1">Uncharacterized protein</fullName>
    </submittedName>
</protein>
<reference evidence="1 2" key="1">
    <citation type="journal article" date="2011" name="Science">
        <title>The ecoresponsive genome of Daphnia pulex.</title>
        <authorList>
            <person name="Colbourne J.K."/>
            <person name="Pfrender M.E."/>
            <person name="Gilbert D."/>
            <person name="Thomas W.K."/>
            <person name="Tucker A."/>
            <person name="Oakley T.H."/>
            <person name="Tokishita S."/>
            <person name="Aerts A."/>
            <person name="Arnold G.J."/>
            <person name="Basu M.K."/>
            <person name="Bauer D.J."/>
            <person name="Caceres C.E."/>
            <person name="Carmel L."/>
            <person name="Casola C."/>
            <person name="Choi J.H."/>
            <person name="Detter J.C."/>
            <person name="Dong Q."/>
            <person name="Dusheyko S."/>
            <person name="Eads B.D."/>
            <person name="Frohlich T."/>
            <person name="Geiler-Samerotte K.A."/>
            <person name="Gerlach D."/>
            <person name="Hatcher P."/>
            <person name="Jogdeo S."/>
            <person name="Krijgsveld J."/>
            <person name="Kriventseva E.V."/>
            <person name="Kultz D."/>
            <person name="Laforsch C."/>
            <person name="Lindquist E."/>
            <person name="Lopez J."/>
            <person name="Manak J.R."/>
            <person name="Muller J."/>
            <person name="Pangilinan J."/>
            <person name="Patwardhan R.P."/>
            <person name="Pitluck S."/>
            <person name="Pritham E.J."/>
            <person name="Rechtsteiner A."/>
            <person name="Rho M."/>
            <person name="Rogozin I.B."/>
            <person name="Sakarya O."/>
            <person name="Salamov A."/>
            <person name="Schaack S."/>
            <person name="Shapiro H."/>
            <person name="Shiga Y."/>
            <person name="Skalitzky C."/>
            <person name="Smith Z."/>
            <person name="Souvorov A."/>
            <person name="Sung W."/>
            <person name="Tang Z."/>
            <person name="Tsuchiya D."/>
            <person name="Tu H."/>
            <person name="Vos H."/>
            <person name="Wang M."/>
            <person name="Wolf Y.I."/>
            <person name="Yamagata H."/>
            <person name="Yamada T."/>
            <person name="Ye Y."/>
            <person name="Shaw J.R."/>
            <person name="Andrews J."/>
            <person name="Crease T.J."/>
            <person name="Tang H."/>
            <person name="Lucas S.M."/>
            <person name="Robertson H.M."/>
            <person name="Bork P."/>
            <person name="Koonin E.V."/>
            <person name="Zdobnov E.M."/>
            <person name="Grigoriev I.V."/>
            <person name="Lynch M."/>
            <person name="Boore J.L."/>
        </authorList>
    </citation>
    <scope>NUCLEOTIDE SEQUENCE [LARGE SCALE GENOMIC DNA]</scope>
</reference>
<dbReference type="InParanoid" id="E9HU72"/>
<name>E9HU72_DAPPU</name>
<proteinExistence type="predicted"/>
<sequence>MNFLSKKSGCQLSRQSLVDTADEKIEKIDDAEGKAEIETSAIANQAVLLSTSPDKATNTTDHDIPFIIVKTTVTEDPTVSAVGEKIPTTLEVSTISTDGESNLQAKLQEKKKEVSLERNQLITELTKLEDFLQDR</sequence>
<dbReference type="Proteomes" id="UP000000305">
    <property type="component" value="Unassembled WGS sequence"/>
</dbReference>
<organism evidence="1 2">
    <name type="scientific">Daphnia pulex</name>
    <name type="common">Water flea</name>
    <dbReference type="NCBI Taxonomy" id="6669"/>
    <lineage>
        <taxon>Eukaryota</taxon>
        <taxon>Metazoa</taxon>
        <taxon>Ecdysozoa</taxon>
        <taxon>Arthropoda</taxon>
        <taxon>Crustacea</taxon>
        <taxon>Branchiopoda</taxon>
        <taxon>Diplostraca</taxon>
        <taxon>Cladocera</taxon>
        <taxon>Anomopoda</taxon>
        <taxon>Daphniidae</taxon>
        <taxon>Daphnia</taxon>
    </lineage>
</organism>
<evidence type="ECO:0000313" key="2">
    <source>
        <dbReference type="Proteomes" id="UP000000305"/>
    </source>
</evidence>